<evidence type="ECO:0000256" key="6">
    <source>
        <dbReference type="SAM" id="Phobius"/>
    </source>
</evidence>
<dbReference type="Pfam" id="PF01578">
    <property type="entry name" value="Cytochrom_C_asm"/>
    <property type="match status" value="1"/>
</dbReference>
<evidence type="ECO:0000256" key="2">
    <source>
        <dbReference type="ARBA" id="ARBA00022692"/>
    </source>
</evidence>
<dbReference type="GO" id="GO:0017004">
    <property type="term" value="P:cytochrome complex assembly"/>
    <property type="evidence" value="ECO:0007669"/>
    <property type="project" value="UniProtKB-KW"/>
</dbReference>
<dbReference type="PANTHER" id="PTHR30071:SF1">
    <property type="entry name" value="CYTOCHROME B_B6 PROTEIN-RELATED"/>
    <property type="match status" value="1"/>
</dbReference>
<feature type="transmembrane region" description="Helical" evidence="6">
    <location>
        <begin position="127"/>
        <end position="148"/>
    </location>
</feature>
<dbReference type="EMBL" id="FLUQ01000001">
    <property type="protein sequence ID" value="SBV92192.1"/>
    <property type="molecule type" value="Genomic_DNA"/>
</dbReference>
<feature type="transmembrane region" description="Helical" evidence="6">
    <location>
        <begin position="6"/>
        <end position="25"/>
    </location>
</feature>
<comment type="subcellular location">
    <subcellularLocation>
        <location evidence="1">Membrane</location>
        <topology evidence="1">Multi-pass membrane protein</topology>
    </subcellularLocation>
</comment>
<reference evidence="8" key="1">
    <citation type="submission" date="2016-04" db="EMBL/GenBank/DDBJ databases">
        <authorList>
            <person name="Evans L.H."/>
            <person name="Alamgir A."/>
            <person name="Owens N."/>
            <person name="Weber N.D."/>
            <person name="Virtaneva K."/>
            <person name="Barbian K."/>
            <person name="Babar A."/>
            <person name="Rosenke K."/>
        </authorList>
    </citation>
    <scope>NUCLEOTIDE SEQUENCE</scope>
    <source>
        <strain evidence="8">86</strain>
    </source>
</reference>
<dbReference type="GO" id="GO:0005886">
    <property type="term" value="C:plasma membrane"/>
    <property type="evidence" value="ECO:0007669"/>
    <property type="project" value="TreeGrafter"/>
</dbReference>
<dbReference type="InterPro" id="IPR045062">
    <property type="entry name" value="Cyt_c_biogenesis_CcsA/CcmC"/>
</dbReference>
<feature type="domain" description="Cytochrome c assembly protein" evidence="7">
    <location>
        <begin position="74"/>
        <end position="249"/>
    </location>
</feature>
<keyword evidence="5 6" id="KW-0472">Membrane</keyword>
<evidence type="ECO:0000256" key="3">
    <source>
        <dbReference type="ARBA" id="ARBA00022748"/>
    </source>
</evidence>
<organism evidence="8">
    <name type="scientific">uncultured delta proteobacterium</name>
    <dbReference type="NCBI Taxonomy" id="34034"/>
    <lineage>
        <taxon>Bacteria</taxon>
        <taxon>Deltaproteobacteria</taxon>
        <taxon>environmental samples</taxon>
    </lineage>
</organism>
<proteinExistence type="predicted"/>
<dbReference type="AlphaFoldDB" id="A0A212IYB4"/>
<keyword evidence="3" id="KW-0201">Cytochrome c-type biogenesis</keyword>
<feature type="transmembrane region" description="Helical" evidence="6">
    <location>
        <begin position="67"/>
        <end position="82"/>
    </location>
</feature>
<gene>
    <name evidence="8" type="ORF">KL86DPRO_10319</name>
</gene>
<protein>
    <recommendedName>
        <fullName evidence="7">Cytochrome c assembly protein domain-containing protein</fullName>
    </recommendedName>
</protein>
<feature type="transmembrane region" description="Helical" evidence="6">
    <location>
        <begin position="32"/>
        <end position="55"/>
    </location>
</feature>
<feature type="transmembrane region" description="Helical" evidence="6">
    <location>
        <begin position="203"/>
        <end position="220"/>
    </location>
</feature>
<accession>A0A212IYB4</accession>
<feature type="transmembrane region" description="Helical" evidence="6">
    <location>
        <begin position="89"/>
        <end position="107"/>
    </location>
</feature>
<dbReference type="GO" id="GO:0020037">
    <property type="term" value="F:heme binding"/>
    <property type="evidence" value="ECO:0007669"/>
    <property type="project" value="InterPro"/>
</dbReference>
<name>A0A212IYB4_9DELT</name>
<evidence type="ECO:0000256" key="1">
    <source>
        <dbReference type="ARBA" id="ARBA00004141"/>
    </source>
</evidence>
<dbReference type="InterPro" id="IPR002541">
    <property type="entry name" value="Cyt_c_assembly"/>
</dbReference>
<feature type="transmembrane region" description="Helical" evidence="6">
    <location>
        <begin position="169"/>
        <end position="188"/>
    </location>
</feature>
<dbReference type="PANTHER" id="PTHR30071">
    <property type="entry name" value="HEME EXPORTER PROTEIN C"/>
    <property type="match status" value="1"/>
</dbReference>
<keyword evidence="4 6" id="KW-1133">Transmembrane helix</keyword>
<evidence type="ECO:0000259" key="7">
    <source>
        <dbReference type="Pfam" id="PF01578"/>
    </source>
</evidence>
<keyword evidence="2 6" id="KW-0812">Transmembrane</keyword>
<evidence type="ECO:0000256" key="5">
    <source>
        <dbReference type="ARBA" id="ARBA00023136"/>
    </source>
</evidence>
<sequence>MTWDNFIYFALPAAHLWVFAGLAAFRNRKPWIIHAFMLAGLALFAAFIIGLWIGLERPPLRTMGETRLWYSFFLALVGYITYRHWKYPWLLLFSAVVASVFIGVNYFKPEIHSKALMPALQSYYFVPHVTVYILSYAMLGVATIASFMQLRNMARRKVDRELYAFMDNIVYIGFGFLALGMLTGALWAKEAWGNYWSWDPKETWAFITGAAYLIYIHMRLRRAHPKFTLWTLPIAFILLMITWIGVSYLPAAEGSIHVYS</sequence>
<evidence type="ECO:0000313" key="8">
    <source>
        <dbReference type="EMBL" id="SBV92192.1"/>
    </source>
</evidence>
<feature type="transmembrane region" description="Helical" evidence="6">
    <location>
        <begin position="227"/>
        <end position="249"/>
    </location>
</feature>
<evidence type="ECO:0000256" key="4">
    <source>
        <dbReference type="ARBA" id="ARBA00022989"/>
    </source>
</evidence>